<protein>
    <submittedName>
        <fullName evidence="2">Uncharacterized protein</fullName>
    </submittedName>
</protein>
<proteinExistence type="predicted"/>
<evidence type="ECO:0000313" key="2">
    <source>
        <dbReference type="EMBL" id="CAL4149636.1"/>
    </source>
</evidence>
<gene>
    <name evidence="2" type="ORF">MNOR_LOCUS30482</name>
</gene>
<dbReference type="InterPro" id="IPR011024">
    <property type="entry name" value="G_crystallin-like"/>
</dbReference>
<sequence length="237" mass="25913">MVVWIGLAIMLSSSDYLVVALLILPQVLATVSSSAVWAELYSGPGQTGSKFSTEDYIPDLAKYQYDDQAVSICAAGVWIVYEHHDYNSAGMGEKFVVFGNGDCIELPSELASKVTSIRQAGSPIVADRSSITLYAYTKFRGPELFVTRNWTNLYIFNDQTYSAIITGSQPWTVYTYDSYQGLAKCLVPDLTVTVGDVGVNVGLFPTYTELGSSGVIRSVQQGCHSEDIIWASTQLQH</sequence>
<dbReference type="SUPFAM" id="SSF49695">
    <property type="entry name" value="gamma-Crystallin-like"/>
    <property type="match status" value="1"/>
</dbReference>
<keyword evidence="3" id="KW-1185">Reference proteome</keyword>
<feature type="chain" id="PRO_5043932042" evidence="1">
    <location>
        <begin position="30"/>
        <end position="237"/>
    </location>
</feature>
<dbReference type="AlphaFoldDB" id="A0AAV2RXG2"/>
<organism evidence="2 3">
    <name type="scientific">Meganyctiphanes norvegica</name>
    <name type="common">Northern krill</name>
    <name type="synonym">Thysanopoda norvegica</name>
    <dbReference type="NCBI Taxonomy" id="48144"/>
    <lineage>
        <taxon>Eukaryota</taxon>
        <taxon>Metazoa</taxon>
        <taxon>Ecdysozoa</taxon>
        <taxon>Arthropoda</taxon>
        <taxon>Crustacea</taxon>
        <taxon>Multicrustacea</taxon>
        <taxon>Malacostraca</taxon>
        <taxon>Eumalacostraca</taxon>
        <taxon>Eucarida</taxon>
        <taxon>Euphausiacea</taxon>
        <taxon>Euphausiidae</taxon>
        <taxon>Meganyctiphanes</taxon>
    </lineage>
</organism>
<feature type="signal peptide" evidence="1">
    <location>
        <begin position="1"/>
        <end position="29"/>
    </location>
</feature>
<accession>A0AAV2RXG2</accession>
<evidence type="ECO:0000256" key="1">
    <source>
        <dbReference type="SAM" id="SignalP"/>
    </source>
</evidence>
<dbReference type="Proteomes" id="UP001497623">
    <property type="component" value="Unassembled WGS sequence"/>
</dbReference>
<dbReference type="Gene3D" id="2.60.20.10">
    <property type="entry name" value="Crystallins"/>
    <property type="match status" value="2"/>
</dbReference>
<dbReference type="EMBL" id="CAXKWB010037330">
    <property type="protein sequence ID" value="CAL4149636.1"/>
    <property type="molecule type" value="Genomic_DNA"/>
</dbReference>
<evidence type="ECO:0000313" key="3">
    <source>
        <dbReference type="Proteomes" id="UP001497623"/>
    </source>
</evidence>
<keyword evidence="1" id="KW-0732">Signal</keyword>
<comment type="caution">
    <text evidence="2">The sequence shown here is derived from an EMBL/GenBank/DDBJ whole genome shotgun (WGS) entry which is preliminary data.</text>
</comment>
<reference evidence="2 3" key="1">
    <citation type="submission" date="2024-05" db="EMBL/GenBank/DDBJ databases">
        <authorList>
            <person name="Wallberg A."/>
        </authorList>
    </citation>
    <scope>NUCLEOTIDE SEQUENCE [LARGE SCALE GENOMIC DNA]</scope>
</reference>
<name>A0AAV2RXG2_MEGNR</name>